<dbReference type="EMBL" id="PP756679">
    <property type="protein sequence ID" value="XAO37211.1"/>
    <property type="molecule type" value="Genomic_DNA"/>
</dbReference>
<dbReference type="EMBL" id="PP756680">
    <property type="protein sequence ID" value="XAO37351.1"/>
    <property type="molecule type" value="Genomic_DNA"/>
</dbReference>
<organism evidence="1">
    <name type="scientific">Muromegalovirus muridbeta1</name>
    <dbReference type="NCBI Taxonomy" id="3050323"/>
    <lineage>
        <taxon>Viruses</taxon>
        <taxon>Duplodnaviria</taxon>
        <taxon>Heunggongvirae</taxon>
        <taxon>Peploviricota</taxon>
        <taxon>Herviviricetes</taxon>
        <taxon>Herpesvirales</taxon>
        <taxon>Orthoherpesviridae</taxon>
        <taxon>Betaherpesvirinae</taxon>
        <taxon>Muromegalovirus</taxon>
    </lineage>
</organism>
<gene>
    <name evidence="1" type="primary">M26</name>
</gene>
<evidence type="ECO:0000313" key="1">
    <source>
        <dbReference type="EMBL" id="XAO37351.1"/>
    </source>
</evidence>
<reference evidence="1" key="1">
    <citation type="submission" date="2024-05" db="EMBL/GenBank/DDBJ databases">
        <title>Fine-tuning the evolutionary stability and environmental longevity of recombinant transmissible vaccines.</title>
        <authorList>
            <person name="Chan B."/>
            <person name="Nuismer S.L."/>
            <person name="Nichols J."/>
            <person name="Davison A.J."/>
            <person name="Alqirbi H."/>
            <person name="Jarvis M.A."/>
            <person name="Redwood A.J."/>
        </authorList>
    </citation>
    <scope>NUCLEOTIDE SEQUENCE</scope>
    <source>
        <strain evidence="1">K181</strain>
    </source>
</reference>
<sequence>MASEAVAVAGGSKGMELRTQLRLDLIEADSPYGASQNEVCELVIAAAMGGECLRGCVQRLRGIEVALPFPTGYIFYIGGEEDTILTSCDLHFWRMHPLMCGELTVIGTLGHRRTFAWDRRVVGVNAVGQVFTYEINDACFIMYVSDNLTQLISDGVSRRYIQVQRDLREGVLPQIVEICQCNEPRSPWLPPSFSQWLPVELGGVLCARVPAERIRRPIRLRPADFPDGVFKAALALSHM</sequence>
<protein>
    <submittedName>
        <fullName evidence="1">Tegument protein UL26</fullName>
    </submittedName>
</protein>
<dbReference type="EMBL" id="PP756678">
    <property type="protein sequence ID" value="XAO37071.1"/>
    <property type="molecule type" value="Genomic_DNA"/>
</dbReference>
<dbReference type="InterPro" id="IPR003360">
    <property type="entry name" value="US22-like"/>
</dbReference>
<dbReference type="EMBL" id="PP756681">
    <property type="protein sequence ID" value="XAO37491.1"/>
    <property type="molecule type" value="Genomic_DNA"/>
</dbReference>
<dbReference type="Pfam" id="PF02393">
    <property type="entry name" value="US22"/>
    <property type="match status" value="1"/>
</dbReference>
<accession>A0AAU6W7Y4</accession>
<proteinExistence type="predicted"/>
<name>A0AAU6W7Y4_9BETA</name>